<dbReference type="GO" id="GO:0005737">
    <property type="term" value="C:cytoplasm"/>
    <property type="evidence" value="ECO:0007669"/>
    <property type="project" value="TreeGrafter"/>
</dbReference>
<evidence type="ECO:0000313" key="8">
    <source>
        <dbReference type="EMBL" id="TXT12834.1"/>
    </source>
</evidence>
<feature type="domain" description="TauD/TfdA-like" evidence="7">
    <location>
        <begin position="69"/>
        <end position="335"/>
    </location>
</feature>
<dbReference type="EMBL" id="QKWK01000003">
    <property type="protein sequence ID" value="TXT12834.1"/>
    <property type="molecule type" value="Genomic_DNA"/>
</dbReference>
<evidence type="ECO:0000256" key="2">
    <source>
        <dbReference type="ARBA" id="ARBA00022723"/>
    </source>
</evidence>
<dbReference type="Pfam" id="PF02668">
    <property type="entry name" value="TauD"/>
    <property type="match status" value="1"/>
</dbReference>
<evidence type="ECO:0000256" key="1">
    <source>
        <dbReference type="ARBA" id="ARBA00005896"/>
    </source>
</evidence>
<keyword evidence="9" id="KW-1185">Reference proteome</keyword>
<dbReference type="InterPro" id="IPR042098">
    <property type="entry name" value="TauD-like_sf"/>
</dbReference>
<dbReference type="GO" id="GO:0046872">
    <property type="term" value="F:metal ion binding"/>
    <property type="evidence" value="ECO:0007669"/>
    <property type="project" value="UniProtKB-KW"/>
</dbReference>
<evidence type="ECO:0000313" key="9">
    <source>
        <dbReference type="Proteomes" id="UP000473826"/>
    </source>
</evidence>
<keyword evidence="2" id="KW-0479">Metal-binding</keyword>
<evidence type="ECO:0000259" key="7">
    <source>
        <dbReference type="Pfam" id="PF02668"/>
    </source>
</evidence>
<evidence type="ECO:0000256" key="4">
    <source>
        <dbReference type="ARBA" id="ARBA00023002"/>
    </source>
</evidence>
<dbReference type="GO" id="GO:0016706">
    <property type="term" value="F:2-oxoglutarate-dependent dioxygenase activity"/>
    <property type="evidence" value="ECO:0007669"/>
    <property type="project" value="TreeGrafter"/>
</dbReference>
<dbReference type="PANTHER" id="PTHR30468">
    <property type="entry name" value="ALPHA-KETOGLUTARATE-DEPENDENT SULFONATE DIOXYGENASE"/>
    <property type="match status" value="1"/>
</dbReference>
<proteinExistence type="inferred from homology"/>
<comment type="caution">
    <text evidence="8">The sequence shown here is derived from an EMBL/GenBank/DDBJ whole genome shotgun (WGS) entry which is preliminary data.</text>
</comment>
<keyword evidence="3" id="KW-0223">Dioxygenase</keyword>
<evidence type="ECO:0000256" key="6">
    <source>
        <dbReference type="SAM" id="MobiDB-lite"/>
    </source>
</evidence>
<dbReference type="InterPro" id="IPR003819">
    <property type="entry name" value="TauD/TfdA-like"/>
</dbReference>
<feature type="region of interest" description="Disordered" evidence="6">
    <location>
        <begin position="323"/>
        <end position="367"/>
    </location>
</feature>
<dbReference type="AlphaFoldDB" id="A0A7D8Z4Y5"/>
<dbReference type="SUPFAM" id="SSF51197">
    <property type="entry name" value="Clavaminate synthase-like"/>
    <property type="match status" value="1"/>
</dbReference>
<sequence length="367" mass="40270">MAPVAVATPTATPVEALKAGVDALNLGVEAADLSVYGQFDNTPSTGTEFRSVPTKSDSRPLLTIKEVLADDAKLKALGRLVSERAVVFFRDAEITPEEQKVLVDKLGKFGGKPADSTLHIHPLTLPGSQHGDEISIISNEFLFDGKFKLDKKVIARVRGAQHWHSDITFENVPSDYASLVIRTLPEVGGDTLWASAYEAYDRLSAPTQKYLEGLTAVHKGQGFIDFANKLKVEVREHRGSPQNVGQDLETVHPVIRTNPVTGWKGLFVNRGFTKRIVELSSSESDAILEFLYDHVAANHDIQVRFRWEPNSLAIWDNRSSFHAPTPDVDSATREGTRSVSIGERPYFDPNSKSRRADLASKAASKAA</sequence>
<gene>
    <name evidence="8" type="ORF">VHUM_01235</name>
</gene>
<evidence type="ECO:0000256" key="3">
    <source>
        <dbReference type="ARBA" id="ARBA00022964"/>
    </source>
</evidence>
<evidence type="ECO:0000256" key="5">
    <source>
        <dbReference type="ARBA" id="ARBA00023004"/>
    </source>
</evidence>
<dbReference type="Gene3D" id="3.60.130.10">
    <property type="entry name" value="Clavaminate synthase-like"/>
    <property type="match status" value="1"/>
</dbReference>
<comment type="similarity">
    <text evidence="1">Belongs to the TfdA dioxygenase family.</text>
</comment>
<accession>A0A7D8Z4Y5</accession>
<dbReference type="OrthoDB" id="10257314at2759"/>
<keyword evidence="4" id="KW-0560">Oxidoreductase</keyword>
<reference evidence="8 9" key="1">
    <citation type="journal article" date="2019" name="PLoS Genet.">
        <title>Convergent evolution of linked mating-type loci in basidiomycete fungi.</title>
        <authorList>
            <person name="Sun S."/>
            <person name="Coelho M.A."/>
            <person name="Heitman J."/>
            <person name="Nowrousian M."/>
        </authorList>
    </citation>
    <scope>NUCLEOTIDE SEQUENCE [LARGE SCALE GENOMIC DNA]</scope>
    <source>
        <strain evidence="8 9">CBS 4282</strain>
    </source>
</reference>
<keyword evidence="5" id="KW-0408">Iron</keyword>
<dbReference type="Proteomes" id="UP000473826">
    <property type="component" value="Unassembled WGS sequence"/>
</dbReference>
<dbReference type="InterPro" id="IPR051323">
    <property type="entry name" value="AtsK-like"/>
</dbReference>
<name>A0A7D8Z4Y5_VANHU</name>
<protein>
    <recommendedName>
        <fullName evidence="7">TauD/TfdA-like domain-containing protein</fullName>
    </recommendedName>
</protein>
<dbReference type="PANTHER" id="PTHR30468:SF10">
    <property type="entry name" value="TAUD_TFDA-LIKE DOMAIN-CONTAINING PROTEIN"/>
    <property type="match status" value="1"/>
</dbReference>
<organism evidence="8 9">
    <name type="scientific">Vanrija humicola</name>
    <name type="common">Yeast</name>
    <name type="synonym">Cryptococcus humicola</name>
    <dbReference type="NCBI Taxonomy" id="5417"/>
    <lineage>
        <taxon>Eukaryota</taxon>
        <taxon>Fungi</taxon>
        <taxon>Dikarya</taxon>
        <taxon>Basidiomycota</taxon>
        <taxon>Agaricomycotina</taxon>
        <taxon>Tremellomycetes</taxon>
        <taxon>Trichosporonales</taxon>
        <taxon>Trichosporonaceae</taxon>
        <taxon>Vanrija</taxon>
    </lineage>
</organism>